<proteinExistence type="predicted"/>
<reference evidence="2" key="1">
    <citation type="submission" date="2020-05" db="EMBL/GenBank/DDBJ databases">
        <title>Mycena genomes resolve the evolution of fungal bioluminescence.</title>
        <authorList>
            <person name="Tsai I.J."/>
        </authorList>
    </citation>
    <scope>NUCLEOTIDE SEQUENCE</scope>
    <source>
        <strain evidence="2">160909Yilan</strain>
    </source>
</reference>
<dbReference type="AlphaFoldDB" id="A0A8H6ZBG2"/>
<gene>
    <name evidence="2" type="ORF">MSAN_00000700</name>
</gene>
<keyword evidence="1" id="KW-0732">Signal</keyword>
<organism evidence="2 3">
    <name type="scientific">Mycena sanguinolenta</name>
    <dbReference type="NCBI Taxonomy" id="230812"/>
    <lineage>
        <taxon>Eukaryota</taxon>
        <taxon>Fungi</taxon>
        <taxon>Dikarya</taxon>
        <taxon>Basidiomycota</taxon>
        <taxon>Agaricomycotina</taxon>
        <taxon>Agaricomycetes</taxon>
        <taxon>Agaricomycetidae</taxon>
        <taxon>Agaricales</taxon>
        <taxon>Marasmiineae</taxon>
        <taxon>Mycenaceae</taxon>
        <taxon>Mycena</taxon>
    </lineage>
</organism>
<evidence type="ECO:0000313" key="2">
    <source>
        <dbReference type="EMBL" id="KAF7375863.1"/>
    </source>
</evidence>
<evidence type="ECO:0000313" key="3">
    <source>
        <dbReference type="Proteomes" id="UP000623467"/>
    </source>
</evidence>
<dbReference type="OrthoDB" id="3033173at2759"/>
<protein>
    <recommendedName>
        <fullName evidence="4">F-box domain-containing protein</fullName>
    </recommendedName>
</protein>
<keyword evidence="3" id="KW-1185">Reference proteome</keyword>
<sequence length="475" mass="53029">MACLLDLPAELLLIIFAELRYSPPSKSGSTSLRFNGGLRSISTVNRRLRLLCLPILFRITRCTSSKRFLQLSTKCIDSPQFAGLIRQLDIVDALAPSQRLPELVTALTSLVRLDIDAKSLNARLLAKINLHPTLTMVAIPVSLSQLETLMNNLPSTGSRFSKIRSSAAPDSLASVYTAEICWPWKNKPIYRNDLILPDLHHLHLSLYRFCARRRSAPLSIPNWLLPFAQRHTHLAIIKFTDYSGRNWARADLPFAKDFLAAANALRIRGVDLDSFSIARPPSWSSLKDWKVDQMALNLVQADGILVLKAASVHAPELSGLELTIKESDHPRPYNIDEFVVPFGLVPSLRTLHLHDGYVHLDANGQIHSQQTAGMELENSTSVTALHALQSYMTRVAQQATGLEVIHVTDQALAAGYEGEIQKVYVTDQGDEVEAVPWSLHASFRVFGDEVRELEMIGSPKLYKRRGLSRRILKRG</sequence>
<accession>A0A8H6ZBG2</accession>
<comment type="caution">
    <text evidence="2">The sequence shown here is derived from an EMBL/GenBank/DDBJ whole genome shotgun (WGS) entry which is preliminary data.</text>
</comment>
<feature type="signal peptide" evidence="1">
    <location>
        <begin position="1"/>
        <end position="17"/>
    </location>
</feature>
<evidence type="ECO:0000256" key="1">
    <source>
        <dbReference type="SAM" id="SignalP"/>
    </source>
</evidence>
<dbReference type="Proteomes" id="UP000623467">
    <property type="component" value="Unassembled WGS sequence"/>
</dbReference>
<feature type="chain" id="PRO_5034707457" description="F-box domain-containing protein" evidence="1">
    <location>
        <begin position="18"/>
        <end position="475"/>
    </location>
</feature>
<dbReference type="EMBL" id="JACAZH010000001">
    <property type="protein sequence ID" value="KAF7375863.1"/>
    <property type="molecule type" value="Genomic_DNA"/>
</dbReference>
<evidence type="ECO:0008006" key="4">
    <source>
        <dbReference type="Google" id="ProtNLM"/>
    </source>
</evidence>
<name>A0A8H6ZBG2_9AGAR</name>